<keyword evidence="1" id="KW-1133">Transmembrane helix</keyword>
<reference evidence="2 3" key="1">
    <citation type="submission" date="2019-07" db="EMBL/GenBank/DDBJ databases">
        <title>Whole genome shotgun sequence of Microvirga aerophila NBRC 106136.</title>
        <authorList>
            <person name="Hosoyama A."/>
            <person name="Uohara A."/>
            <person name="Ohji S."/>
            <person name="Ichikawa N."/>
        </authorList>
    </citation>
    <scope>NUCLEOTIDE SEQUENCE [LARGE SCALE GENOMIC DNA]</scope>
    <source>
        <strain evidence="2 3">NBRC 106136</strain>
    </source>
</reference>
<evidence type="ECO:0000313" key="2">
    <source>
        <dbReference type="EMBL" id="GEO14024.1"/>
    </source>
</evidence>
<proteinExistence type="predicted"/>
<sequence>MAVDFELALFVTLAVLTGAIGLRFMWISHRPPSLWTVKHSAVDPFVSPSLWIKVYDSSGPFIPMPNHLKTQDEMVAWMTKELPKLTAAPPE</sequence>
<feature type="transmembrane region" description="Helical" evidence="1">
    <location>
        <begin position="6"/>
        <end position="26"/>
    </location>
</feature>
<gene>
    <name evidence="2" type="ORF">MAE02_17200</name>
</gene>
<keyword evidence="1" id="KW-0472">Membrane</keyword>
<keyword evidence="1" id="KW-0812">Transmembrane</keyword>
<name>A0A512BQ02_9HYPH</name>
<keyword evidence="3" id="KW-1185">Reference proteome</keyword>
<comment type="caution">
    <text evidence="2">The sequence shown here is derived from an EMBL/GenBank/DDBJ whole genome shotgun (WGS) entry which is preliminary data.</text>
</comment>
<dbReference type="AlphaFoldDB" id="A0A512BQ02"/>
<accession>A0A512BQ02</accession>
<evidence type="ECO:0000313" key="3">
    <source>
        <dbReference type="Proteomes" id="UP000321085"/>
    </source>
</evidence>
<dbReference type="RefSeq" id="WP_147021723.1">
    <property type="nucleotide sequence ID" value="NZ_BJYU01000018.1"/>
</dbReference>
<organism evidence="2 3">
    <name type="scientific">Microvirga aerophila</name>
    <dbReference type="NCBI Taxonomy" id="670291"/>
    <lineage>
        <taxon>Bacteria</taxon>
        <taxon>Pseudomonadati</taxon>
        <taxon>Pseudomonadota</taxon>
        <taxon>Alphaproteobacteria</taxon>
        <taxon>Hyphomicrobiales</taxon>
        <taxon>Methylobacteriaceae</taxon>
        <taxon>Microvirga</taxon>
    </lineage>
</organism>
<evidence type="ECO:0000256" key="1">
    <source>
        <dbReference type="SAM" id="Phobius"/>
    </source>
</evidence>
<dbReference type="Proteomes" id="UP000321085">
    <property type="component" value="Unassembled WGS sequence"/>
</dbReference>
<dbReference type="EMBL" id="BJYU01000018">
    <property type="protein sequence ID" value="GEO14024.1"/>
    <property type="molecule type" value="Genomic_DNA"/>
</dbReference>
<protein>
    <submittedName>
        <fullName evidence="2">Uncharacterized protein</fullName>
    </submittedName>
</protein>